<organism evidence="2 3">
    <name type="scientific">Xylanibacter rodentium</name>
    <dbReference type="NCBI Taxonomy" id="2736289"/>
    <lineage>
        <taxon>Bacteria</taxon>
        <taxon>Pseudomonadati</taxon>
        <taxon>Bacteroidota</taxon>
        <taxon>Bacteroidia</taxon>
        <taxon>Bacteroidales</taxon>
        <taxon>Prevotellaceae</taxon>
        <taxon>Xylanibacter</taxon>
    </lineage>
</organism>
<keyword evidence="1" id="KW-0812">Transmembrane</keyword>
<feature type="transmembrane region" description="Helical" evidence="1">
    <location>
        <begin position="82"/>
        <end position="104"/>
    </location>
</feature>
<dbReference type="PANTHER" id="PTHR34980:SF2">
    <property type="entry name" value="INNER MEMBRANE PROTEIN YHAH-RELATED"/>
    <property type="match status" value="1"/>
</dbReference>
<gene>
    <name evidence="2" type="ORF">HPS55_01565</name>
</gene>
<accession>A0ABX2AQV5</accession>
<dbReference type="GeneID" id="82156443"/>
<dbReference type="EMBL" id="JABKKE010000001">
    <property type="protein sequence ID" value="NPE13029.1"/>
    <property type="molecule type" value="Genomic_DNA"/>
</dbReference>
<proteinExistence type="predicted"/>
<dbReference type="PANTHER" id="PTHR34980">
    <property type="entry name" value="INNER MEMBRANE PROTEIN-RELATED-RELATED"/>
    <property type="match status" value="1"/>
</dbReference>
<sequence length="183" mass="20221">MNEVKKMPELGFGEALKQAMDKLTQFSGRSRRSEFWWCMLAVIIANVVLSFIPFIGSIRSLLLSLAVIPLTFRRLHDTGRSGWWCGIGVIGTIIGYGVIAYNLVDVIGSDMLMEIAKGEVSDPTEIADTITNSSAGFLPMTISYLIGMAYNIMMIVFMCLDSQVGTNKYGPSPKYMEQGEINN</sequence>
<keyword evidence="1" id="KW-1133">Transmembrane helix</keyword>
<name>A0ABX2AQV5_9BACT</name>
<dbReference type="Proteomes" id="UP001193734">
    <property type="component" value="Unassembled WGS sequence"/>
</dbReference>
<keyword evidence="1" id="KW-0472">Membrane</keyword>
<dbReference type="Pfam" id="PF05656">
    <property type="entry name" value="DUF805"/>
    <property type="match status" value="1"/>
</dbReference>
<keyword evidence="3" id="KW-1185">Reference proteome</keyword>
<reference evidence="2 3" key="1">
    <citation type="submission" date="2020-05" db="EMBL/GenBank/DDBJ databases">
        <title>Distinct polysaccharide utilization as determinants for interspecies competition between intestinal Prevotella spp.</title>
        <authorList>
            <person name="Galvez E.J.C."/>
            <person name="Iljazovic A."/>
            <person name="Strowig T."/>
        </authorList>
    </citation>
    <scope>NUCLEOTIDE SEQUENCE [LARGE SCALE GENOMIC DNA]</scope>
    <source>
        <strain evidence="2 3">PROD</strain>
    </source>
</reference>
<evidence type="ECO:0000256" key="1">
    <source>
        <dbReference type="SAM" id="Phobius"/>
    </source>
</evidence>
<evidence type="ECO:0000313" key="2">
    <source>
        <dbReference type="EMBL" id="NPE13029.1"/>
    </source>
</evidence>
<dbReference type="RefSeq" id="WP_172324646.1">
    <property type="nucleotide sequence ID" value="NZ_CASGIA010000003.1"/>
</dbReference>
<protein>
    <submittedName>
        <fullName evidence="2">DUF805 domain-containing protein</fullName>
    </submittedName>
</protein>
<feature type="transmembrane region" description="Helical" evidence="1">
    <location>
        <begin position="142"/>
        <end position="160"/>
    </location>
</feature>
<evidence type="ECO:0000313" key="3">
    <source>
        <dbReference type="Proteomes" id="UP001193734"/>
    </source>
</evidence>
<dbReference type="InterPro" id="IPR008523">
    <property type="entry name" value="DUF805"/>
</dbReference>
<feature type="transmembrane region" description="Helical" evidence="1">
    <location>
        <begin position="35"/>
        <end position="52"/>
    </location>
</feature>
<comment type="caution">
    <text evidence="2">The sequence shown here is derived from an EMBL/GenBank/DDBJ whole genome shotgun (WGS) entry which is preliminary data.</text>
</comment>